<dbReference type="STRING" id="282301.A0A267DP04"/>
<dbReference type="PANTHER" id="PTHR24394:SF29">
    <property type="entry name" value="MYONEURIN"/>
    <property type="match status" value="1"/>
</dbReference>
<dbReference type="PROSITE" id="PS00028">
    <property type="entry name" value="ZINC_FINGER_C2H2_1"/>
    <property type="match status" value="1"/>
</dbReference>
<dbReference type="AlphaFoldDB" id="A0A267DP04"/>
<dbReference type="InterPro" id="IPR013087">
    <property type="entry name" value="Znf_C2H2_type"/>
</dbReference>
<feature type="region of interest" description="Disordered" evidence="8">
    <location>
        <begin position="103"/>
        <end position="189"/>
    </location>
</feature>
<reference evidence="10 12" key="1">
    <citation type="submission" date="2017-06" db="EMBL/GenBank/DDBJ databases">
        <title>A platform for efficient transgenesis in Macrostomum lignano, a flatworm model organism for stem cell research.</title>
        <authorList>
            <person name="Berezikov E."/>
        </authorList>
    </citation>
    <scope>NUCLEOTIDE SEQUENCE [LARGE SCALE GENOMIC DNA]</scope>
    <source>
        <strain evidence="10">DV1</strain>
        <tissue evidence="10">Whole organism</tissue>
    </source>
</reference>
<evidence type="ECO:0000256" key="4">
    <source>
        <dbReference type="ARBA" id="ARBA00022771"/>
    </source>
</evidence>
<dbReference type="FunFam" id="3.30.160.60:FF:000072">
    <property type="entry name" value="zinc finger protein 143 isoform X1"/>
    <property type="match status" value="1"/>
</dbReference>
<dbReference type="Gene3D" id="3.30.160.60">
    <property type="entry name" value="Classic Zinc Finger"/>
    <property type="match status" value="2"/>
</dbReference>
<dbReference type="SMART" id="SM00355">
    <property type="entry name" value="ZnF_C2H2"/>
    <property type="match status" value="2"/>
</dbReference>
<dbReference type="PROSITE" id="PS50157">
    <property type="entry name" value="ZINC_FINGER_C2H2_2"/>
    <property type="match status" value="1"/>
</dbReference>
<feature type="region of interest" description="Disordered" evidence="8">
    <location>
        <begin position="1"/>
        <end position="59"/>
    </location>
</feature>
<dbReference type="EMBL" id="NIVC01003515">
    <property type="protein sequence ID" value="PAA51028.1"/>
    <property type="molecule type" value="Genomic_DNA"/>
</dbReference>
<feature type="compositionally biased region" description="Low complexity" evidence="8">
    <location>
        <begin position="109"/>
        <end position="146"/>
    </location>
</feature>
<name>A0A267DP04_9PLAT</name>
<dbReference type="EMBL" id="NIVC01000371">
    <property type="protein sequence ID" value="PAA84510.1"/>
    <property type="molecule type" value="Genomic_DNA"/>
</dbReference>
<keyword evidence="2" id="KW-0479">Metal-binding</keyword>
<evidence type="ECO:0000313" key="10">
    <source>
        <dbReference type="EMBL" id="PAA51028.1"/>
    </source>
</evidence>
<evidence type="ECO:0000256" key="6">
    <source>
        <dbReference type="ARBA" id="ARBA00023242"/>
    </source>
</evidence>
<organism evidence="10 12">
    <name type="scientific">Macrostomum lignano</name>
    <dbReference type="NCBI Taxonomy" id="282301"/>
    <lineage>
        <taxon>Eukaryota</taxon>
        <taxon>Metazoa</taxon>
        <taxon>Spiralia</taxon>
        <taxon>Lophotrochozoa</taxon>
        <taxon>Platyhelminthes</taxon>
        <taxon>Rhabditophora</taxon>
        <taxon>Macrostomorpha</taxon>
        <taxon>Macrostomida</taxon>
        <taxon>Macrostomidae</taxon>
        <taxon>Macrostomum</taxon>
    </lineage>
</organism>
<evidence type="ECO:0000256" key="8">
    <source>
        <dbReference type="SAM" id="MobiDB-lite"/>
    </source>
</evidence>
<comment type="subcellular location">
    <subcellularLocation>
        <location evidence="1">Nucleus</location>
    </subcellularLocation>
</comment>
<comment type="caution">
    <text evidence="10">The sequence shown here is derived from an EMBL/GenBank/DDBJ whole genome shotgun (WGS) entry which is preliminary data.</text>
</comment>
<keyword evidence="4 7" id="KW-0863">Zinc-finger</keyword>
<sequence>SAYPNTVGLGSLQPPAAVSKQKRSGNNSKARFSLDTRVMTTARSSDSPSSGRPYRCPQCPKDFAEDKGLKRHLLIHTGNKPFPCLTCGLRVASNWHMRRHLRANPDHQPASTPTNNNNINSSSNSSNNTNAAPCSQSGSGLHQQPQQPLPPLAPHVMGHSTGPTATAANNSNAALKSASHHKPSDILYF</sequence>
<keyword evidence="12" id="KW-1185">Reference proteome</keyword>
<feature type="compositionally biased region" description="Low complexity" evidence="8">
    <location>
        <begin position="165"/>
        <end position="177"/>
    </location>
</feature>
<dbReference type="GO" id="GO:0005634">
    <property type="term" value="C:nucleus"/>
    <property type="evidence" value="ECO:0007669"/>
    <property type="project" value="UniProtKB-SubCell"/>
</dbReference>
<dbReference type="InterPro" id="IPR036236">
    <property type="entry name" value="Znf_C2H2_sf"/>
</dbReference>
<dbReference type="SUPFAM" id="SSF57667">
    <property type="entry name" value="beta-beta-alpha zinc fingers"/>
    <property type="match status" value="1"/>
</dbReference>
<evidence type="ECO:0000256" key="5">
    <source>
        <dbReference type="ARBA" id="ARBA00022833"/>
    </source>
</evidence>
<protein>
    <recommendedName>
        <fullName evidence="9">C2H2-type domain-containing protein</fullName>
    </recommendedName>
</protein>
<dbReference type="GO" id="GO:0000981">
    <property type="term" value="F:DNA-binding transcription factor activity, RNA polymerase II-specific"/>
    <property type="evidence" value="ECO:0007669"/>
    <property type="project" value="TreeGrafter"/>
</dbReference>
<evidence type="ECO:0000256" key="7">
    <source>
        <dbReference type="PROSITE-ProRule" id="PRU00042"/>
    </source>
</evidence>
<dbReference type="OrthoDB" id="10018191at2759"/>
<feature type="non-terminal residue" evidence="10">
    <location>
        <position position="1"/>
    </location>
</feature>
<evidence type="ECO:0000259" key="9">
    <source>
        <dbReference type="PROSITE" id="PS50157"/>
    </source>
</evidence>
<dbReference type="Proteomes" id="UP000215902">
    <property type="component" value="Unassembled WGS sequence"/>
</dbReference>
<evidence type="ECO:0000256" key="2">
    <source>
        <dbReference type="ARBA" id="ARBA00022723"/>
    </source>
</evidence>
<accession>A0A267DP04</accession>
<feature type="domain" description="C2H2-type" evidence="9">
    <location>
        <begin position="54"/>
        <end position="81"/>
    </location>
</feature>
<dbReference type="Pfam" id="PF13894">
    <property type="entry name" value="zf-C2H2_4"/>
    <property type="match status" value="1"/>
</dbReference>
<evidence type="ECO:0000313" key="12">
    <source>
        <dbReference type="Proteomes" id="UP000215902"/>
    </source>
</evidence>
<keyword evidence="6" id="KW-0539">Nucleus</keyword>
<gene>
    <name evidence="10" type="ORF">BOX15_Mlig024796g1</name>
    <name evidence="11" type="ORF">BOX15_Mlig028580g1</name>
</gene>
<evidence type="ECO:0000256" key="3">
    <source>
        <dbReference type="ARBA" id="ARBA00022737"/>
    </source>
</evidence>
<dbReference type="PANTHER" id="PTHR24394">
    <property type="entry name" value="ZINC FINGER PROTEIN"/>
    <property type="match status" value="1"/>
</dbReference>
<feature type="compositionally biased region" description="Polar residues" evidence="8">
    <location>
        <begin position="38"/>
        <end position="50"/>
    </location>
</feature>
<keyword evidence="5" id="KW-0862">Zinc</keyword>
<keyword evidence="3" id="KW-0677">Repeat</keyword>
<dbReference type="GO" id="GO:0008270">
    <property type="term" value="F:zinc ion binding"/>
    <property type="evidence" value="ECO:0007669"/>
    <property type="project" value="UniProtKB-KW"/>
</dbReference>
<evidence type="ECO:0000256" key="1">
    <source>
        <dbReference type="ARBA" id="ARBA00004123"/>
    </source>
</evidence>
<evidence type="ECO:0000313" key="11">
    <source>
        <dbReference type="EMBL" id="PAA84510.1"/>
    </source>
</evidence>
<proteinExistence type="predicted"/>